<dbReference type="AlphaFoldDB" id="A0A8T1PUG4"/>
<reference evidence="2" key="1">
    <citation type="submission" date="2020-12" db="EMBL/GenBank/DDBJ databases">
        <title>WGS assembly of Carya illinoinensis cv. Pawnee.</title>
        <authorList>
            <person name="Platts A."/>
            <person name="Shu S."/>
            <person name="Wright S."/>
            <person name="Barry K."/>
            <person name="Edger P."/>
            <person name="Pires J.C."/>
            <person name="Schmutz J."/>
        </authorList>
    </citation>
    <scope>NUCLEOTIDE SEQUENCE</scope>
    <source>
        <tissue evidence="2">Leaf</tissue>
    </source>
</reference>
<feature type="region of interest" description="Disordered" evidence="1">
    <location>
        <begin position="43"/>
        <end position="87"/>
    </location>
</feature>
<name>A0A8T1PUG4_CARIL</name>
<feature type="compositionally biased region" description="Basic and acidic residues" evidence="1">
    <location>
        <begin position="49"/>
        <end position="80"/>
    </location>
</feature>
<evidence type="ECO:0000256" key="1">
    <source>
        <dbReference type="SAM" id="MobiDB-lite"/>
    </source>
</evidence>
<dbReference type="EMBL" id="CM031816">
    <property type="protein sequence ID" value="KAG6644532.1"/>
    <property type="molecule type" value="Genomic_DNA"/>
</dbReference>
<protein>
    <submittedName>
        <fullName evidence="2">Uncharacterized protein</fullName>
    </submittedName>
</protein>
<comment type="caution">
    <text evidence="2">The sequence shown here is derived from an EMBL/GenBank/DDBJ whole genome shotgun (WGS) entry which is preliminary data.</text>
</comment>
<keyword evidence="3" id="KW-1185">Reference proteome</keyword>
<accession>A0A8T1PUG4</accession>
<organism evidence="2 3">
    <name type="scientific">Carya illinoinensis</name>
    <name type="common">Pecan</name>
    <dbReference type="NCBI Taxonomy" id="32201"/>
    <lineage>
        <taxon>Eukaryota</taxon>
        <taxon>Viridiplantae</taxon>
        <taxon>Streptophyta</taxon>
        <taxon>Embryophyta</taxon>
        <taxon>Tracheophyta</taxon>
        <taxon>Spermatophyta</taxon>
        <taxon>Magnoliopsida</taxon>
        <taxon>eudicotyledons</taxon>
        <taxon>Gunneridae</taxon>
        <taxon>Pentapetalae</taxon>
        <taxon>rosids</taxon>
        <taxon>fabids</taxon>
        <taxon>Fagales</taxon>
        <taxon>Juglandaceae</taxon>
        <taxon>Carya</taxon>
    </lineage>
</organism>
<gene>
    <name evidence="2" type="ORF">CIPAW_08G060200</name>
</gene>
<dbReference type="Proteomes" id="UP000811609">
    <property type="component" value="Chromosome 8"/>
</dbReference>
<proteinExistence type="predicted"/>
<sequence>MRDTVCLADVGKKHDPLAVGNGRLNRLTKWALVLIPKPKIWLQKPRNPNMEKSKTHEGVQEEEKRRSKKNENENRAKEAEFLDPNNRTSELIRGNWKNWKA</sequence>
<evidence type="ECO:0000313" key="3">
    <source>
        <dbReference type="Proteomes" id="UP000811609"/>
    </source>
</evidence>
<evidence type="ECO:0000313" key="2">
    <source>
        <dbReference type="EMBL" id="KAG6644532.1"/>
    </source>
</evidence>